<dbReference type="CDD" id="cd02855">
    <property type="entry name" value="E_set_GBE_prok_N"/>
    <property type="match status" value="1"/>
</dbReference>
<evidence type="ECO:0000256" key="3">
    <source>
        <dbReference type="ARBA" id="ARBA00004964"/>
    </source>
</evidence>
<dbReference type="InterPro" id="IPR013783">
    <property type="entry name" value="Ig-like_fold"/>
</dbReference>
<keyword evidence="14" id="KW-1185">Reference proteome</keyword>
<dbReference type="GO" id="GO:0043169">
    <property type="term" value="F:cation binding"/>
    <property type="evidence" value="ECO:0007669"/>
    <property type="project" value="InterPro"/>
</dbReference>
<evidence type="ECO:0000256" key="2">
    <source>
        <dbReference type="ARBA" id="ARBA00002953"/>
    </source>
</evidence>
<dbReference type="Pfam" id="PF22019">
    <property type="entry name" value="GlgB_N"/>
    <property type="match status" value="1"/>
</dbReference>
<name>A0A840BZJ0_9HYPH</name>
<dbReference type="InterPro" id="IPR054169">
    <property type="entry name" value="GlgB_N"/>
</dbReference>
<evidence type="ECO:0000256" key="7">
    <source>
        <dbReference type="ARBA" id="ARBA00022679"/>
    </source>
</evidence>
<dbReference type="SUPFAM" id="SSF81296">
    <property type="entry name" value="E set domains"/>
    <property type="match status" value="2"/>
</dbReference>
<dbReference type="Gene3D" id="2.60.40.1180">
    <property type="entry name" value="Golgi alpha-mannosidase II"/>
    <property type="match status" value="1"/>
</dbReference>
<dbReference type="Gene3D" id="3.20.20.80">
    <property type="entry name" value="Glycosidases"/>
    <property type="match status" value="1"/>
</dbReference>
<accession>A0A840BZJ0</accession>
<dbReference type="PIRSF" id="PIRSF000463">
    <property type="entry name" value="GlgB"/>
    <property type="match status" value="1"/>
</dbReference>
<dbReference type="Gene3D" id="2.60.40.10">
    <property type="entry name" value="Immunoglobulins"/>
    <property type="match status" value="2"/>
</dbReference>
<dbReference type="InterPro" id="IPR004193">
    <property type="entry name" value="Glyco_hydro_13_N"/>
</dbReference>
<dbReference type="GO" id="GO:0004553">
    <property type="term" value="F:hydrolase activity, hydrolyzing O-glycosyl compounds"/>
    <property type="evidence" value="ECO:0007669"/>
    <property type="project" value="InterPro"/>
</dbReference>
<dbReference type="PANTHER" id="PTHR43651">
    <property type="entry name" value="1,4-ALPHA-GLUCAN-BRANCHING ENZYME"/>
    <property type="match status" value="1"/>
</dbReference>
<dbReference type="NCBIfam" id="NF003811">
    <property type="entry name" value="PRK05402.1"/>
    <property type="match status" value="1"/>
</dbReference>
<organism evidence="13 14">
    <name type="scientific">Chelatococcus caeni</name>
    <dbReference type="NCBI Taxonomy" id="1348468"/>
    <lineage>
        <taxon>Bacteria</taxon>
        <taxon>Pseudomonadati</taxon>
        <taxon>Pseudomonadota</taxon>
        <taxon>Alphaproteobacteria</taxon>
        <taxon>Hyphomicrobiales</taxon>
        <taxon>Chelatococcaceae</taxon>
        <taxon>Chelatococcus</taxon>
    </lineage>
</organism>
<evidence type="ECO:0000256" key="9">
    <source>
        <dbReference type="ARBA" id="ARBA00023277"/>
    </source>
</evidence>
<comment type="caution">
    <text evidence="13">The sequence shown here is derived from an EMBL/GenBank/DDBJ whole genome shotgun (WGS) entry which is preliminary data.</text>
</comment>
<keyword evidence="9 10" id="KW-0119">Carbohydrate metabolism</keyword>
<dbReference type="NCBIfam" id="NF008967">
    <property type="entry name" value="PRK12313.1"/>
    <property type="match status" value="1"/>
</dbReference>
<dbReference type="UniPathway" id="UPA00164"/>
<dbReference type="Pfam" id="PF02922">
    <property type="entry name" value="CBM_48"/>
    <property type="match status" value="1"/>
</dbReference>
<dbReference type="SUPFAM" id="SSF51445">
    <property type="entry name" value="(Trans)glycosidases"/>
    <property type="match status" value="1"/>
</dbReference>
<dbReference type="SUPFAM" id="SSF51011">
    <property type="entry name" value="Glycosyl hydrolase domain"/>
    <property type="match status" value="1"/>
</dbReference>
<evidence type="ECO:0000256" key="1">
    <source>
        <dbReference type="ARBA" id="ARBA00000826"/>
    </source>
</evidence>
<dbReference type="RefSeq" id="WP_183317343.1">
    <property type="nucleotide sequence ID" value="NZ_JACIEN010000004.1"/>
</dbReference>
<evidence type="ECO:0000256" key="5">
    <source>
        <dbReference type="ARBA" id="ARBA00022600"/>
    </source>
</evidence>
<dbReference type="InterPro" id="IPR013780">
    <property type="entry name" value="Glyco_hydro_b"/>
</dbReference>
<comment type="subunit">
    <text evidence="10">Monomer.</text>
</comment>
<dbReference type="FunFam" id="3.20.20.80:FF:000003">
    <property type="entry name" value="1,4-alpha-glucan branching enzyme GlgB"/>
    <property type="match status" value="1"/>
</dbReference>
<dbReference type="InterPro" id="IPR006048">
    <property type="entry name" value="A-amylase/branching_C"/>
</dbReference>
<evidence type="ECO:0000256" key="4">
    <source>
        <dbReference type="ARBA" id="ARBA00009000"/>
    </source>
</evidence>
<dbReference type="GO" id="GO:0005978">
    <property type="term" value="P:glycogen biosynthetic process"/>
    <property type="evidence" value="ECO:0007669"/>
    <property type="project" value="UniProtKB-UniRule"/>
</dbReference>
<comment type="function">
    <text evidence="2 10">Catalyzes the formation of the alpha-1,6-glucosidic linkages in glycogen by scission of a 1,4-alpha-linked oligosaccharide from growing alpha-1,4-glucan chains and the subsequent attachment of the oligosaccharide to the alpha-1,6 position.</text>
</comment>
<dbReference type="HAMAP" id="MF_00685">
    <property type="entry name" value="GlgB"/>
    <property type="match status" value="1"/>
</dbReference>
<dbReference type="InterPro" id="IPR044143">
    <property type="entry name" value="GlgB_N_E_set_prok"/>
</dbReference>
<feature type="domain" description="Glycosyl hydrolase family 13 catalytic" evidence="12">
    <location>
        <begin position="266"/>
        <end position="628"/>
    </location>
</feature>
<dbReference type="FunFam" id="2.60.40.10:FF:000169">
    <property type="entry name" value="1,4-alpha-glucan branching enzyme GlgB"/>
    <property type="match status" value="1"/>
</dbReference>
<evidence type="ECO:0000256" key="8">
    <source>
        <dbReference type="ARBA" id="ARBA00023056"/>
    </source>
</evidence>
<proteinExistence type="inferred from homology"/>
<sequence>MRPTENKPGATQKVVPTTLSQAEITALVGADHGDPFAVLGPHRVSVGTWEVRAMLPEADAARLLGADGETVLAPMVRVHTAGLFVARLGQADRPDYRLQVERAAGTEVRHDPYAFFAAITDDEIAALKTGDTAAYPDILGARPTRLGEIDGFRFAVWAPNARRVSVIADFNDWDGRCHPMRLRHDVGVWELFVPGLSPGMRYKYEIRDAHGNLHFKADPLALAAEAPPATASVLHGPLRRPAGDDAWLDERGQAGDPRRRPMAIYECHLGSWARVPEEGNRYLTYRELSERLLPYVRDLGFTHIELLPITEYPFDGSWGYQPVSLFAPTRRFGTPEDFADFVAAAHANGIGLILDWVPGHFPNDPHGLADFDGTELYEHADPRQGFHLDWGTYIYNYGRDEVRTFLTASARFWLERYHLDGLRVDAVASMLYLDYSRQPGEWVPNRYGGNENLEAIAFLRQMNHAAYTAAPGIVTIAEESTAWPGVSRPPDHGGLGFGFKWNMGWMHDTLRYMQYDPVHRRFHHHDLTFGMLYAFSENYILPLSHDEVVHGKGSLLGRMPGDRWQRFANLRAYYGFMWGHPGKKLLFMGGEFAQEREWDHDTSLDWHLTGDPFHAGVQRLVRDLNGAHRTVPALHERDCEPEGFEWIVSDDAANSVLAFLRQGSDAEDIVIVVCNLTPVPREGYAVGVPRPGIYREIINTDASAYGGSGVGNLGAVEAREGAAQSRPYHLSLTLPPLATLFLRRIRP</sequence>
<keyword evidence="5 10" id="KW-0321">Glycogen metabolism</keyword>
<dbReference type="AlphaFoldDB" id="A0A840BZJ0"/>
<dbReference type="InterPro" id="IPR014756">
    <property type="entry name" value="Ig_E-set"/>
</dbReference>
<dbReference type="InterPro" id="IPR006407">
    <property type="entry name" value="GlgB"/>
</dbReference>
<dbReference type="NCBIfam" id="TIGR01515">
    <property type="entry name" value="branching_enzym"/>
    <property type="match status" value="1"/>
</dbReference>
<evidence type="ECO:0000256" key="10">
    <source>
        <dbReference type="HAMAP-Rule" id="MF_00685"/>
    </source>
</evidence>
<keyword evidence="8 10" id="KW-0320">Glycogen biosynthesis</keyword>
<gene>
    <name evidence="10" type="primary">glgB</name>
    <name evidence="13" type="ORF">GGR16_003407</name>
</gene>
<feature type="active site" description="Proton donor" evidence="10 11">
    <location>
        <position position="478"/>
    </location>
</feature>
<dbReference type="GO" id="GO:0005829">
    <property type="term" value="C:cytosol"/>
    <property type="evidence" value="ECO:0007669"/>
    <property type="project" value="TreeGrafter"/>
</dbReference>
<dbReference type="SMART" id="SM00642">
    <property type="entry name" value="Aamy"/>
    <property type="match status" value="1"/>
</dbReference>
<evidence type="ECO:0000256" key="11">
    <source>
        <dbReference type="PIRSR" id="PIRSR000463-1"/>
    </source>
</evidence>
<dbReference type="InterPro" id="IPR006047">
    <property type="entry name" value="GH13_cat_dom"/>
</dbReference>
<feature type="active site" description="Nucleophile" evidence="10 11">
    <location>
        <position position="425"/>
    </location>
</feature>
<keyword evidence="6 10" id="KW-0328">Glycosyltransferase</keyword>
<evidence type="ECO:0000256" key="6">
    <source>
        <dbReference type="ARBA" id="ARBA00022676"/>
    </source>
</evidence>
<comment type="catalytic activity">
    <reaction evidence="1 10">
        <text>Transfers a segment of a (1-&gt;4)-alpha-D-glucan chain to a primary hydroxy group in a similar glucan chain.</text>
        <dbReference type="EC" id="2.4.1.18"/>
    </reaction>
</comment>
<dbReference type="Proteomes" id="UP000577362">
    <property type="component" value="Unassembled WGS sequence"/>
</dbReference>
<dbReference type="CDD" id="cd11322">
    <property type="entry name" value="AmyAc_Glg_BE"/>
    <property type="match status" value="1"/>
</dbReference>
<comment type="pathway">
    <text evidence="3 10">Glycan biosynthesis; glycogen biosynthesis.</text>
</comment>
<dbReference type="PANTHER" id="PTHR43651:SF3">
    <property type="entry name" value="1,4-ALPHA-GLUCAN-BRANCHING ENZYME"/>
    <property type="match status" value="1"/>
</dbReference>
<dbReference type="FunFam" id="2.60.40.1180:FF:000002">
    <property type="entry name" value="1,4-alpha-glucan branching enzyme GlgB"/>
    <property type="match status" value="1"/>
</dbReference>
<dbReference type="Pfam" id="PF02806">
    <property type="entry name" value="Alpha-amylase_C"/>
    <property type="match status" value="1"/>
</dbReference>
<protein>
    <recommendedName>
        <fullName evidence="10">1,4-alpha-glucan branching enzyme GlgB</fullName>
        <ecNumber evidence="10">2.4.1.18</ecNumber>
    </recommendedName>
    <alternativeName>
        <fullName evidence="10">1,4-alpha-D-glucan:1,4-alpha-D-glucan 6-glucosyl-transferase</fullName>
    </alternativeName>
    <alternativeName>
        <fullName evidence="10">Alpha-(1-&gt;4)-glucan branching enzyme</fullName>
    </alternativeName>
    <alternativeName>
        <fullName evidence="10">Glycogen branching enzyme</fullName>
        <shortName evidence="10">BE</shortName>
    </alternativeName>
</protein>
<evidence type="ECO:0000259" key="12">
    <source>
        <dbReference type="SMART" id="SM00642"/>
    </source>
</evidence>
<dbReference type="InterPro" id="IPR017853">
    <property type="entry name" value="GH"/>
</dbReference>
<dbReference type="EC" id="2.4.1.18" evidence="10"/>
<dbReference type="InterPro" id="IPR037439">
    <property type="entry name" value="Branching_enzy"/>
</dbReference>
<dbReference type="EMBL" id="JACIEN010000004">
    <property type="protein sequence ID" value="MBB4018360.1"/>
    <property type="molecule type" value="Genomic_DNA"/>
</dbReference>
<reference evidence="13 14" key="1">
    <citation type="submission" date="2020-08" db="EMBL/GenBank/DDBJ databases">
        <title>Genomic Encyclopedia of Type Strains, Phase IV (KMG-IV): sequencing the most valuable type-strain genomes for metagenomic binning, comparative biology and taxonomic classification.</title>
        <authorList>
            <person name="Goeker M."/>
        </authorList>
    </citation>
    <scope>NUCLEOTIDE SEQUENCE [LARGE SCALE GENOMIC DNA]</scope>
    <source>
        <strain evidence="13 14">DSM 103737</strain>
    </source>
</reference>
<keyword evidence="7 10" id="KW-0808">Transferase</keyword>
<dbReference type="GO" id="GO:0003844">
    <property type="term" value="F:1,4-alpha-glucan branching enzyme activity"/>
    <property type="evidence" value="ECO:0007669"/>
    <property type="project" value="UniProtKB-UniRule"/>
</dbReference>
<evidence type="ECO:0000313" key="13">
    <source>
        <dbReference type="EMBL" id="MBB4018360.1"/>
    </source>
</evidence>
<evidence type="ECO:0000313" key="14">
    <source>
        <dbReference type="Proteomes" id="UP000577362"/>
    </source>
</evidence>
<dbReference type="Pfam" id="PF00128">
    <property type="entry name" value="Alpha-amylase"/>
    <property type="match status" value="1"/>
</dbReference>
<comment type="similarity">
    <text evidence="4 10">Belongs to the glycosyl hydrolase 13 family. GlgB subfamily.</text>
</comment>